<gene>
    <name evidence="2" type="ORF">AN218_12110</name>
</gene>
<proteinExistence type="predicted"/>
<dbReference type="RefSeq" id="WP_070016860.1">
    <property type="nucleotide sequence ID" value="NZ_LJGW01000207.1"/>
</dbReference>
<organism evidence="2 3">
    <name type="scientific">Streptomyces nanshensis</name>
    <dbReference type="NCBI Taxonomy" id="518642"/>
    <lineage>
        <taxon>Bacteria</taxon>
        <taxon>Bacillati</taxon>
        <taxon>Actinomycetota</taxon>
        <taxon>Actinomycetes</taxon>
        <taxon>Kitasatosporales</taxon>
        <taxon>Streptomycetaceae</taxon>
        <taxon>Streptomyces</taxon>
    </lineage>
</organism>
<dbReference type="PANTHER" id="PTHR21310">
    <property type="entry name" value="AMINOGLYCOSIDE PHOSPHOTRANSFERASE-RELATED-RELATED"/>
    <property type="match status" value="1"/>
</dbReference>
<protein>
    <recommendedName>
        <fullName evidence="1">Aminoglycoside phosphotransferase domain-containing protein</fullName>
    </recommendedName>
</protein>
<dbReference type="AlphaFoldDB" id="A0A1E7L612"/>
<dbReference type="EMBL" id="LJGW01000207">
    <property type="protein sequence ID" value="OEV11604.1"/>
    <property type="molecule type" value="Genomic_DNA"/>
</dbReference>
<evidence type="ECO:0000313" key="3">
    <source>
        <dbReference type="Proteomes" id="UP000176005"/>
    </source>
</evidence>
<comment type="caution">
    <text evidence="2">The sequence shown here is derived from an EMBL/GenBank/DDBJ whole genome shotgun (WGS) entry which is preliminary data.</text>
</comment>
<feature type="domain" description="Aminoglycoside phosphotransferase" evidence="1">
    <location>
        <begin position="35"/>
        <end position="266"/>
    </location>
</feature>
<dbReference type="PANTHER" id="PTHR21310:SF42">
    <property type="entry name" value="BIFUNCTIONAL AAC_APH"/>
    <property type="match status" value="1"/>
</dbReference>
<keyword evidence="3" id="KW-1185">Reference proteome</keyword>
<dbReference type="InterPro" id="IPR002575">
    <property type="entry name" value="Aminoglycoside_PTrfase"/>
</dbReference>
<dbReference type="PATRIC" id="fig|518642.10.peg.2564"/>
<name>A0A1E7L612_9ACTN</name>
<dbReference type="Gene3D" id="3.90.1200.10">
    <property type="match status" value="1"/>
</dbReference>
<evidence type="ECO:0000313" key="2">
    <source>
        <dbReference type="EMBL" id="OEV11604.1"/>
    </source>
</evidence>
<dbReference type="InterPro" id="IPR051678">
    <property type="entry name" value="AGP_Transferase"/>
</dbReference>
<dbReference type="SUPFAM" id="SSF56112">
    <property type="entry name" value="Protein kinase-like (PK-like)"/>
    <property type="match status" value="1"/>
</dbReference>
<evidence type="ECO:0000259" key="1">
    <source>
        <dbReference type="Pfam" id="PF01636"/>
    </source>
</evidence>
<sequence>MSTDTARPSIDAALVRRLVAGQFPQWADLPVEPVAAGGVDNRTFHLGETMTVRLPSAEGYAQQAAKEQTWLPVLAPLLPLPVPAPLGCGEPAEGYPYRWTVNRWLDGETASPERIGDLREFARDLAGFLTALQRADAAGGPLAGAHSAFRGAPLTTYDAETRRALAALTGRIPCELAADVWESALGAPFTGPPVWFHGDVAHGNLLVRDGRLAAVIDFGCSGVGDPACDLSVAWTLLHGESRAAFRTVMYADGRLDAGTWARGRGWTLWKALITLAWGTDEAVRREASRTLDAVLEEYAEARADGDRTTNHR</sequence>
<dbReference type="Pfam" id="PF01636">
    <property type="entry name" value="APH"/>
    <property type="match status" value="1"/>
</dbReference>
<dbReference type="InterPro" id="IPR011009">
    <property type="entry name" value="Kinase-like_dom_sf"/>
</dbReference>
<dbReference type="CDD" id="cd05155">
    <property type="entry name" value="APH_ChoK_like_1"/>
    <property type="match status" value="1"/>
</dbReference>
<dbReference type="Proteomes" id="UP000176005">
    <property type="component" value="Unassembled WGS sequence"/>
</dbReference>
<dbReference type="Gene3D" id="3.30.200.20">
    <property type="entry name" value="Phosphorylase Kinase, domain 1"/>
    <property type="match status" value="1"/>
</dbReference>
<accession>A0A1E7L612</accession>
<reference evidence="2 3" key="1">
    <citation type="journal article" date="2016" name="Front. Microbiol.">
        <title>Comparative Genomics Analysis of Streptomyces Species Reveals Their Adaptation to the Marine Environment and Their Diversity at the Genomic Level.</title>
        <authorList>
            <person name="Tian X."/>
            <person name="Zhang Z."/>
            <person name="Yang T."/>
            <person name="Chen M."/>
            <person name="Li J."/>
            <person name="Chen F."/>
            <person name="Yang J."/>
            <person name="Li W."/>
            <person name="Zhang B."/>
            <person name="Zhang Z."/>
            <person name="Wu J."/>
            <person name="Zhang C."/>
            <person name="Long L."/>
            <person name="Xiao J."/>
        </authorList>
    </citation>
    <scope>NUCLEOTIDE SEQUENCE [LARGE SCALE GENOMIC DNA]</scope>
    <source>
        <strain evidence="2 3">SCSIO 10429</strain>
    </source>
</reference>